<keyword evidence="1" id="KW-0812">Transmembrane</keyword>
<name>A0A2G1QL54_9HYPH</name>
<accession>A0A2G1QL54</accession>
<dbReference type="AlphaFoldDB" id="A0A2G1QL54"/>
<evidence type="ECO:0000313" key="4">
    <source>
        <dbReference type="Proteomes" id="UP000221168"/>
    </source>
</evidence>
<reference evidence="3 4" key="1">
    <citation type="submission" date="2017-10" db="EMBL/GenBank/DDBJ databases">
        <title>Sedimentibacterium mangrovi gen. nov., sp. nov., a novel member of family Phyllobacteriacea isolated from mangrove sediment.</title>
        <authorList>
            <person name="Liao H."/>
            <person name="Tian Y."/>
        </authorList>
    </citation>
    <scope>NUCLEOTIDE SEQUENCE [LARGE SCALE GENOMIC DNA]</scope>
    <source>
        <strain evidence="3 4">X9-2-2</strain>
    </source>
</reference>
<dbReference type="Pfam" id="PF20061">
    <property type="entry name" value="DUF6460"/>
    <property type="match status" value="1"/>
</dbReference>
<dbReference type="OrthoDB" id="7679021at2"/>
<dbReference type="Proteomes" id="UP000221168">
    <property type="component" value="Unassembled WGS sequence"/>
</dbReference>
<keyword evidence="1" id="KW-0472">Membrane</keyword>
<dbReference type="EMBL" id="PDVP01000009">
    <property type="protein sequence ID" value="PHP66263.1"/>
    <property type="molecule type" value="Genomic_DNA"/>
</dbReference>
<dbReference type="InterPro" id="IPR045594">
    <property type="entry name" value="DUF6460"/>
</dbReference>
<keyword evidence="1" id="KW-1133">Transmembrane helix</keyword>
<feature type="domain" description="DUF6460" evidence="2">
    <location>
        <begin position="46"/>
        <end position="77"/>
    </location>
</feature>
<organism evidence="3 4">
    <name type="scientific">Zhengella mangrovi</name>
    <dbReference type="NCBI Taxonomy" id="1982044"/>
    <lineage>
        <taxon>Bacteria</taxon>
        <taxon>Pseudomonadati</taxon>
        <taxon>Pseudomonadota</taxon>
        <taxon>Alphaproteobacteria</taxon>
        <taxon>Hyphomicrobiales</taxon>
        <taxon>Notoacmeibacteraceae</taxon>
        <taxon>Zhengella</taxon>
    </lineage>
</organism>
<protein>
    <recommendedName>
        <fullName evidence="2">DUF6460 domain-containing protein</fullName>
    </recommendedName>
</protein>
<sequence>MFKFLAGLFKILVISLITGAGLSALNLSAADILQQLGLTPERVLGLLQRGAEWAIPNIVLGSMIIVPVWLVVYLLRPPRS</sequence>
<dbReference type="RefSeq" id="WP_099307194.1">
    <property type="nucleotide sequence ID" value="NZ_PDVP01000009.1"/>
</dbReference>
<comment type="caution">
    <text evidence="3">The sequence shown here is derived from an EMBL/GenBank/DDBJ whole genome shotgun (WGS) entry which is preliminary data.</text>
</comment>
<evidence type="ECO:0000256" key="1">
    <source>
        <dbReference type="SAM" id="Phobius"/>
    </source>
</evidence>
<evidence type="ECO:0000313" key="3">
    <source>
        <dbReference type="EMBL" id="PHP66263.1"/>
    </source>
</evidence>
<feature type="transmembrane region" description="Helical" evidence="1">
    <location>
        <begin position="53"/>
        <end position="75"/>
    </location>
</feature>
<evidence type="ECO:0000259" key="2">
    <source>
        <dbReference type="Pfam" id="PF20061"/>
    </source>
</evidence>
<gene>
    <name evidence="3" type="ORF">CSC94_15145</name>
</gene>
<proteinExistence type="predicted"/>
<keyword evidence="4" id="KW-1185">Reference proteome</keyword>